<sequence length="172" mass="18740">MNLELDRGNGSLVESQKCSRHIGFKGNPFLYDGCEVIEDCARCPYSSSCNYDIIYGGDWSSTKVINFTCGPNLSPTRFGSKLSMGVILGVSSLEILEFKLKMENGIRVGDLVTRPHDLGPDGTKRHLRKWCKNGQSKGFNASTQTSDDLIAIGTDGRGGTIKVLKSQNLSSL</sequence>
<name>A0ACB9HHC1_9ASTR</name>
<keyword evidence="2" id="KW-1185">Reference proteome</keyword>
<dbReference type="EMBL" id="CM042029">
    <property type="protein sequence ID" value="KAI3794666.1"/>
    <property type="molecule type" value="Genomic_DNA"/>
</dbReference>
<evidence type="ECO:0000313" key="2">
    <source>
        <dbReference type="Proteomes" id="UP001056120"/>
    </source>
</evidence>
<protein>
    <submittedName>
        <fullName evidence="1">Uncharacterized protein</fullName>
    </submittedName>
</protein>
<accession>A0ACB9HHC1</accession>
<comment type="caution">
    <text evidence="1">The sequence shown here is derived from an EMBL/GenBank/DDBJ whole genome shotgun (WGS) entry which is preliminary data.</text>
</comment>
<proteinExistence type="predicted"/>
<evidence type="ECO:0000313" key="1">
    <source>
        <dbReference type="EMBL" id="KAI3794666.1"/>
    </source>
</evidence>
<organism evidence="1 2">
    <name type="scientific">Smallanthus sonchifolius</name>
    <dbReference type="NCBI Taxonomy" id="185202"/>
    <lineage>
        <taxon>Eukaryota</taxon>
        <taxon>Viridiplantae</taxon>
        <taxon>Streptophyta</taxon>
        <taxon>Embryophyta</taxon>
        <taxon>Tracheophyta</taxon>
        <taxon>Spermatophyta</taxon>
        <taxon>Magnoliopsida</taxon>
        <taxon>eudicotyledons</taxon>
        <taxon>Gunneridae</taxon>
        <taxon>Pentapetalae</taxon>
        <taxon>asterids</taxon>
        <taxon>campanulids</taxon>
        <taxon>Asterales</taxon>
        <taxon>Asteraceae</taxon>
        <taxon>Asteroideae</taxon>
        <taxon>Heliantheae alliance</taxon>
        <taxon>Millerieae</taxon>
        <taxon>Smallanthus</taxon>
    </lineage>
</organism>
<reference evidence="1 2" key="2">
    <citation type="journal article" date="2022" name="Mol. Ecol. Resour.">
        <title>The genomes of chicory, endive, great burdock and yacon provide insights into Asteraceae paleo-polyploidization history and plant inulin production.</title>
        <authorList>
            <person name="Fan W."/>
            <person name="Wang S."/>
            <person name="Wang H."/>
            <person name="Wang A."/>
            <person name="Jiang F."/>
            <person name="Liu H."/>
            <person name="Zhao H."/>
            <person name="Xu D."/>
            <person name="Zhang Y."/>
        </authorList>
    </citation>
    <scope>NUCLEOTIDE SEQUENCE [LARGE SCALE GENOMIC DNA]</scope>
    <source>
        <strain evidence="2">cv. Yunnan</strain>
        <tissue evidence="1">Leaves</tissue>
    </source>
</reference>
<reference evidence="2" key="1">
    <citation type="journal article" date="2022" name="Mol. Ecol. Resour.">
        <title>The genomes of chicory, endive, great burdock and yacon provide insights into Asteraceae palaeo-polyploidization history and plant inulin production.</title>
        <authorList>
            <person name="Fan W."/>
            <person name="Wang S."/>
            <person name="Wang H."/>
            <person name="Wang A."/>
            <person name="Jiang F."/>
            <person name="Liu H."/>
            <person name="Zhao H."/>
            <person name="Xu D."/>
            <person name="Zhang Y."/>
        </authorList>
    </citation>
    <scope>NUCLEOTIDE SEQUENCE [LARGE SCALE GENOMIC DNA]</scope>
    <source>
        <strain evidence="2">cv. Yunnan</strain>
    </source>
</reference>
<gene>
    <name evidence="1" type="ORF">L1987_37299</name>
</gene>
<dbReference type="Proteomes" id="UP001056120">
    <property type="component" value="Linkage Group LG12"/>
</dbReference>